<evidence type="ECO:0000313" key="3">
    <source>
        <dbReference type="Proteomes" id="UP000538566"/>
    </source>
</evidence>
<dbReference type="OrthoDB" id="7510637at2"/>
<dbReference type="EMBL" id="JACHOA010000005">
    <property type="protein sequence ID" value="MBB4614459.1"/>
    <property type="molecule type" value="Genomic_DNA"/>
</dbReference>
<dbReference type="Proteomes" id="UP000538566">
    <property type="component" value="Unassembled WGS sequence"/>
</dbReference>
<evidence type="ECO:0000256" key="1">
    <source>
        <dbReference type="SAM" id="SignalP"/>
    </source>
</evidence>
<dbReference type="NCBIfam" id="TIGR04433">
    <property type="entry name" value="UrcA_uranyl"/>
    <property type="match status" value="1"/>
</dbReference>
<reference evidence="2 3" key="1">
    <citation type="submission" date="2020-08" db="EMBL/GenBank/DDBJ databases">
        <title>Genomic Encyclopedia of Type Strains, Phase IV (KMG-IV): sequencing the most valuable type-strain genomes for metagenomic binning, comparative biology and taxonomic classification.</title>
        <authorList>
            <person name="Goeker M."/>
        </authorList>
    </citation>
    <scope>NUCLEOTIDE SEQUENCE [LARGE SCALE GENOMIC DNA]</scope>
    <source>
        <strain evidence="2 3">DSM 17507</strain>
    </source>
</reference>
<organism evidence="2 3">
    <name type="scientific">Novosphingobium taihuense</name>
    <dbReference type="NCBI Taxonomy" id="260085"/>
    <lineage>
        <taxon>Bacteria</taxon>
        <taxon>Pseudomonadati</taxon>
        <taxon>Pseudomonadota</taxon>
        <taxon>Alphaproteobacteria</taxon>
        <taxon>Sphingomonadales</taxon>
        <taxon>Sphingomonadaceae</taxon>
        <taxon>Novosphingobium</taxon>
    </lineage>
</organism>
<sequence length="108" mass="11452">MFAKTLFSAGLLGLALSASQPAQAAEKMVHYHDLDLSTKDGSKQLDARLRKAAKEVCGLSQMDLPSSEWESARQCFVKSLADARKAKAGAVQATALASAKSKSDLAVR</sequence>
<gene>
    <name evidence="2" type="ORF">GGR37_002746</name>
</gene>
<proteinExistence type="predicted"/>
<comment type="caution">
    <text evidence="2">The sequence shown here is derived from an EMBL/GenBank/DDBJ whole genome shotgun (WGS) entry which is preliminary data.</text>
</comment>
<feature type="signal peptide" evidence="1">
    <location>
        <begin position="1"/>
        <end position="24"/>
    </location>
</feature>
<dbReference type="AlphaFoldDB" id="A0A7W7ADS1"/>
<dbReference type="InterPro" id="IPR030972">
    <property type="entry name" value="UrcA_uranyl"/>
</dbReference>
<keyword evidence="1" id="KW-0732">Signal</keyword>
<feature type="chain" id="PRO_5031474262" evidence="1">
    <location>
        <begin position="25"/>
        <end position="108"/>
    </location>
</feature>
<name>A0A7W7ADS1_9SPHN</name>
<dbReference type="RefSeq" id="WP_144904791.1">
    <property type="nucleotide sequence ID" value="NZ_JACHOA010000005.1"/>
</dbReference>
<evidence type="ECO:0000313" key="2">
    <source>
        <dbReference type="EMBL" id="MBB4614459.1"/>
    </source>
</evidence>
<accession>A0A7W7ADS1</accession>
<keyword evidence="3" id="KW-1185">Reference proteome</keyword>
<protein>
    <submittedName>
        <fullName evidence="2">UrcA family protein</fullName>
    </submittedName>
</protein>